<keyword evidence="3" id="KW-0050">Antiport</keyword>
<dbReference type="AlphaFoldDB" id="A0A4R1N3F9"/>
<dbReference type="EMBL" id="SMGQ01000011">
    <property type="protein sequence ID" value="TCK98584.1"/>
    <property type="molecule type" value="Genomic_DNA"/>
</dbReference>
<evidence type="ECO:0000313" key="9">
    <source>
        <dbReference type="EMBL" id="TCK98584.1"/>
    </source>
</evidence>
<evidence type="ECO:0000313" key="10">
    <source>
        <dbReference type="Proteomes" id="UP000294545"/>
    </source>
</evidence>
<keyword evidence="5 8" id="KW-0812">Transmembrane</keyword>
<proteinExistence type="inferred from homology"/>
<organism evidence="9 10">
    <name type="scientific">Natranaerovirga hydrolytica</name>
    <dbReference type="NCBI Taxonomy" id="680378"/>
    <lineage>
        <taxon>Bacteria</taxon>
        <taxon>Bacillati</taxon>
        <taxon>Bacillota</taxon>
        <taxon>Clostridia</taxon>
        <taxon>Lachnospirales</taxon>
        <taxon>Natranaerovirgaceae</taxon>
        <taxon>Natranaerovirga</taxon>
    </lineage>
</organism>
<feature type="transmembrane region" description="Helical" evidence="8">
    <location>
        <begin position="58"/>
        <end position="80"/>
    </location>
</feature>
<keyword evidence="7 8" id="KW-0472">Membrane</keyword>
<keyword evidence="3" id="KW-0813">Transport</keyword>
<evidence type="ECO:0000256" key="7">
    <source>
        <dbReference type="ARBA" id="ARBA00023136"/>
    </source>
</evidence>
<evidence type="ECO:0000256" key="5">
    <source>
        <dbReference type="ARBA" id="ARBA00022692"/>
    </source>
</evidence>
<dbReference type="PANTHER" id="PTHR34584">
    <property type="entry name" value="NA(+)/H(+) ANTIPORTER SUBUNIT E1"/>
    <property type="match status" value="1"/>
</dbReference>
<dbReference type="Proteomes" id="UP000294545">
    <property type="component" value="Unassembled WGS sequence"/>
</dbReference>
<comment type="caution">
    <text evidence="9">The sequence shown here is derived from an EMBL/GenBank/DDBJ whole genome shotgun (WGS) entry which is preliminary data.</text>
</comment>
<evidence type="ECO:0000256" key="1">
    <source>
        <dbReference type="ARBA" id="ARBA00004651"/>
    </source>
</evidence>
<dbReference type="GO" id="GO:0005886">
    <property type="term" value="C:plasma membrane"/>
    <property type="evidence" value="ECO:0007669"/>
    <property type="project" value="UniProtKB-SubCell"/>
</dbReference>
<dbReference type="Pfam" id="PF01899">
    <property type="entry name" value="MNHE"/>
    <property type="match status" value="1"/>
</dbReference>
<feature type="transmembrane region" description="Helical" evidence="8">
    <location>
        <begin position="100"/>
        <end position="119"/>
    </location>
</feature>
<evidence type="ECO:0000256" key="4">
    <source>
        <dbReference type="ARBA" id="ARBA00022475"/>
    </source>
</evidence>
<dbReference type="InterPro" id="IPR002758">
    <property type="entry name" value="Cation_antiport_E"/>
</dbReference>
<keyword evidence="4" id="KW-1003">Cell membrane</keyword>
<keyword evidence="6 8" id="KW-1133">Transmembrane helix</keyword>
<dbReference type="OrthoDB" id="9800498at2"/>
<evidence type="ECO:0000256" key="8">
    <source>
        <dbReference type="SAM" id="Phobius"/>
    </source>
</evidence>
<evidence type="ECO:0000256" key="2">
    <source>
        <dbReference type="ARBA" id="ARBA00006228"/>
    </source>
</evidence>
<dbReference type="RefSeq" id="WP_132281450.1">
    <property type="nucleotide sequence ID" value="NZ_SMGQ01000011.1"/>
</dbReference>
<dbReference type="GO" id="GO:0008324">
    <property type="term" value="F:monoatomic cation transmembrane transporter activity"/>
    <property type="evidence" value="ECO:0007669"/>
    <property type="project" value="InterPro"/>
</dbReference>
<gene>
    <name evidence="9" type="ORF">EDC19_1016</name>
</gene>
<reference evidence="9 10" key="1">
    <citation type="submission" date="2019-03" db="EMBL/GenBank/DDBJ databases">
        <title>Genomic Encyclopedia of Type Strains, Phase IV (KMG-IV): sequencing the most valuable type-strain genomes for metagenomic binning, comparative biology and taxonomic classification.</title>
        <authorList>
            <person name="Goeker M."/>
        </authorList>
    </citation>
    <scope>NUCLEOTIDE SEQUENCE [LARGE SCALE GENOMIC DNA]</scope>
    <source>
        <strain evidence="9 10">DSM 24176</strain>
    </source>
</reference>
<evidence type="ECO:0000256" key="6">
    <source>
        <dbReference type="ARBA" id="ARBA00022989"/>
    </source>
</evidence>
<keyword evidence="10" id="KW-1185">Reference proteome</keyword>
<protein>
    <submittedName>
        <fullName evidence="9">Multicomponent Na+:H+ antiporter subunit E</fullName>
    </submittedName>
</protein>
<evidence type="ECO:0000256" key="3">
    <source>
        <dbReference type="ARBA" id="ARBA00022449"/>
    </source>
</evidence>
<dbReference type="GO" id="GO:0015297">
    <property type="term" value="F:antiporter activity"/>
    <property type="evidence" value="ECO:0007669"/>
    <property type="project" value="UniProtKB-KW"/>
</dbReference>
<comment type="similarity">
    <text evidence="2">Belongs to the CPA3 antiporters (TC 2.A.63) subunit E family.</text>
</comment>
<comment type="subcellular location">
    <subcellularLocation>
        <location evidence="1">Cell membrane</location>
        <topology evidence="1">Multi-pass membrane protein</topology>
    </subcellularLocation>
</comment>
<dbReference type="PANTHER" id="PTHR34584:SF1">
    <property type="entry name" value="NA(+)_H(+) ANTIPORTER SUBUNIT E1"/>
    <property type="match status" value="1"/>
</dbReference>
<name>A0A4R1N3F9_9FIRM</name>
<sequence>MKNMIWPAILLFFWIGLTQSLDSIDVIMGLIISVISFALAKKFFTSNSSYPKLNVIKVIQYIFMVFIQMIKSGFESLYMLVTRKSQVKIIKVPTDFPSDFYVFVLAISITLTPGTVTIYRKNSTLYVLRLFPKHSDPEKEPEAIKTPFEKLLLKD</sequence>
<accession>A0A4R1N3F9</accession>